<organism evidence="1 4">
    <name type="scientific">Clostridium botulinum</name>
    <dbReference type="NCBI Taxonomy" id="1491"/>
    <lineage>
        <taxon>Bacteria</taxon>
        <taxon>Bacillati</taxon>
        <taxon>Bacillota</taxon>
        <taxon>Clostridia</taxon>
        <taxon>Eubacteriales</taxon>
        <taxon>Clostridiaceae</taxon>
        <taxon>Clostridium</taxon>
    </lineage>
</organism>
<evidence type="ECO:0000313" key="2">
    <source>
        <dbReference type="EMBL" id="NFN33810.1"/>
    </source>
</evidence>
<dbReference type="OrthoDB" id="2958156at2"/>
<proteinExistence type="predicted"/>
<comment type="caution">
    <text evidence="1">The sequence shown here is derived from an EMBL/GenBank/DDBJ whole genome shotgun (WGS) entry which is preliminary data.</text>
</comment>
<dbReference type="EMBL" id="SWVK01000001">
    <property type="protein sequence ID" value="NFN33810.1"/>
    <property type="molecule type" value="Genomic_DNA"/>
</dbReference>
<evidence type="ECO:0000313" key="1">
    <source>
        <dbReference type="EMBL" id="NFF88180.1"/>
    </source>
</evidence>
<evidence type="ECO:0000313" key="3">
    <source>
        <dbReference type="Proteomes" id="UP000473681"/>
    </source>
</evidence>
<evidence type="ECO:0000313" key="4">
    <source>
        <dbReference type="Proteomes" id="UP000476820"/>
    </source>
</evidence>
<gene>
    <name evidence="1" type="ORF">FC774_09910</name>
    <name evidence="2" type="ORF">FDB51_01425</name>
</gene>
<dbReference type="RefSeq" id="WP_053341949.1">
    <property type="nucleotide sequence ID" value="NZ_LFPA01000049.1"/>
</dbReference>
<protein>
    <submittedName>
        <fullName evidence="1">Uncharacterized protein</fullName>
    </submittedName>
</protein>
<sequence length="80" mass="9520">MNKECNDSVDFNDDLRELAKQYYEILNKQQEVRDKNFPIGIPNEVCNHAFIQGVKFENSFMPRVHDFIPFMKCGDEELYI</sequence>
<dbReference type="EMBL" id="SWOV01000023">
    <property type="protein sequence ID" value="NFF88180.1"/>
    <property type="molecule type" value="Genomic_DNA"/>
</dbReference>
<dbReference type="AlphaFoldDB" id="A0A0L9YAG1"/>
<dbReference type="Proteomes" id="UP000473681">
    <property type="component" value="Unassembled WGS sequence"/>
</dbReference>
<dbReference type="Proteomes" id="UP000476820">
    <property type="component" value="Unassembled WGS sequence"/>
</dbReference>
<name>A0A0L9YAG1_CLOBO</name>
<reference evidence="3 4" key="1">
    <citation type="submission" date="2019-04" db="EMBL/GenBank/DDBJ databases">
        <title>Genome sequencing of Clostridium botulinum Groups I-IV and Clostridium butyricum.</title>
        <authorList>
            <person name="Brunt J."/>
            <person name="Van Vliet A.H.M."/>
            <person name="Stringer S.C."/>
            <person name="Carter A.T."/>
            <person name="Peck M.W."/>
        </authorList>
    </citation>
    <scope>NUCLEOTIDE SEQUENCE [LARGE SCALE GENOMIC DNA]</scope>
    <source>
        <strain evidence="1 4">1605</strain>
        <strain evidence="2 3">CB-K-33E</strain>
    </source>
</reference>
<accession>A0A0L9YAG1</accession>